<dbReference type="AlphaFoldDB" id="B8LDM0"/>
<keyword evidence="9" id="KW-1185">Reference proteome</keyword>
<organism evidence="8 9">
    <name type="scientific">Thalassiosira pseudonana</name>
    <name type="common">Marine diatom</name>
    <name type="synonym">Cyclotella nana</name>
    <dbReference type="NCBI Taxonomy" id="35128"/>
    <lineage>
        <taxon>Eukaryota</taxon>
        <taxon>Sar</taxon>
        <taxon>Stramenopiles</taxon>
        <taxon>Ochrophyta</taxon>
        <taxon>Bacillariophyta</taxon>
        <taxon>Coscinodiscophyceae</taxon>
        <taxon>Thalassiosirophycidae</taxon>
        <taxon>Thalassiosirales</taxon>
        <taxon>Thalassiosiraceae</taxon>
        <taxon>Thalassiosira</taxon>
    </lineage>
</organism>
<dbReference type="SUPFAM" id="SSF57701">
    <property type="entry name" value="Zn2/Cys6 DNA-binding domain"/>
    <property type="match status" value="1"/>
</dbReference>
<dbReference type="CDD" id="cd00067">
    <property type="entry name" value="GAL4"/>
    <property type="match status" value="1"/>
</dbReference>
<dbReference type="PROSITE" id="PS50048">
    <property type="entry name" value="ZN2_CY6_FUNGAL_2"/>
    <property type="match status" value="1"/>
</dbReference>
<evidence type="ECO:0000259" key="7">
    <source>
        <dbReference type="PROSITE" id="PS50048"/>
    </source>
</evidence>
<evidence type="ECO:0000256" key="4">
    <source>
        <dbReference type="ARBA" id="ARBA00023163"/>
    </source>
</evidence>
<reference evidence="8 9" key="2">
    <citation type="journal article" date="2008" name="Nature">
        <title>The Phaeodactylum genome reveals the evolutionary history of diatom genomes.</title>
        <authorList>
            <person name="Bowler C."/>
            <person name="Allen A.E."/>
            <person name="Badger J.H."/>
            <person name="Grimwood J."/>
            <person name="Jabbari K."/>
            <person name="Kuo A."/>
            <person name="Maheswari U."/>
            <person name="Martens C."/>
            <person name="Maumus F."/>
            <person name="Otillar R.P."/>
            <person name="Rayko E."/>
            <person name="Salamov A."/>
            <person name="Vandepoele K."/>
            <person name="Beszteri B."/>
            <person name="Gruber A."/>
            <person name="Heijde M."/>
            <person name="Katinka M."/>
            <person name="Mock T."/>
            <person name="Valentin K."/>
            <person name="Verret F."/>
            <person name="Berges J.A."/>
            <person name="Brownlee C."/>
            <person name="Cadoret J.P."/>
            <person name="Chiovitti A."/>
            <person name="Choi C.J."/>
            <person name="Coesel S."/>
            <person name="De Martino A."/>
            <person name="Detter J.C."/>
            <person name="Durkin C."/>
            <person name="Falciatore A."/>
            <person name="Fournet J."/>
            <person name="Haruta M."/>
            <person name="Huysman M.J."/>
            <person name="Jenkins B.D."/>
            <person name="Jiroutova K."/>
            <person name="Jorgensen R.E."/>
            <person name="Joubert Y."/>
            <person name="Kaplan A."/>
            <person name="Kroger N."/>
            <person name="Kroth P.G."/>
            <person name="La Roche J."/>
            <person name="Lindquist E."/>
            <person name="Lommer M."/>
            <person name="Martin-Jezequel V."/>
            <person name="Lopez P.J."/>
            <person name="Lucas S."/>
            <person name="Mangogna M."/>
            <person name="McGinnis K."/>
            <person name="Medlin L.K."/>
            <person name="Montsant A."/>
            <person name="Oudot-Le Secq M.P."/>
            <person name="Napoli C."/>
            <person name="Obornik M."/>
            <person name="Parker M.S."/>
            <person name="Petit J.L."/>
            <person name="Porcel B.M."/>
            <person name="Poulsen N."/>
            <person name="Robison M."/>
            <person name="Rychlewski L."/>
            <person name="Rynearson T.A."/>
            <person name="Schmutz J."/>
            <person name="Shapiro H."/>
            <person name="Siaut M."/>
            <person name="Stanley M."/>
            <person name="Sussman M.R."/>
            <person name="Taylor A.R."/>
            <person name="Vardi A."/>
            <person name="von Dassow P."/>
            <person name="Vyverman W."/>
            <person name="Willis A."/>
            <person name="Wyrwicz L.S."/>
            <person name="Rokhsar D.S."/>
            <person name="Weissenbach J."/>
            <person name="Armbrust E.V."/>
            <person name="Green B.R."/>
            <person name="Van de Peer Y."/>
            <person name="Grigoriev I.V."/>
        </authorList>
    </citation>
    <scope>NUCLEOTIDE SEQUENCE [LARGE SCALE GENOMIC DNA]</scope>
    <source>
        <strain evidence="8 9">CCMP1335</strain>
    </source>
</reference>
<comment type="subcellular location">
    <subcellularLocation>
        <location evidence="1">Nucleus</location>
    </subcellularLocation>
</comment>
<sequence>MAQSFAMISAASIHVTDLSVCDNGPTPTGGGGSSGGEVNNRKKNKTQACSTCHKSKNKCVYTPINGSNERPLKCDRCARLNKECFPHVSRQGRKRNVKEVGEEDAGGCDTVLSNILRTNNLTTDIPVHITENISVESSARRRSSSINSGTSTSLSTGVSSSNTVPTNVEAFVHDATAVCDEVLPKETDGIDALIGAATTAEPEIVIQEQITRECAEHCGAEQRACLQSHYGVLCLIREWVSIAFVRRSFALLGKACTLASRCEISMDQALCGIVRDEEGSGKRLGKKKPHSLRSDTGGRMNYLLSLLLEPRESHVLPIDKRNVIVPSSLPTSILSLLGVHTLSTFRDEEIGNRWIVIREICCGVARFFVSPAFGRNVMSWTHASQLYEDNICNVMDTVFVEEDFTRFLGCFSHQLTLHAKEGMAVQPVHAPKMKIRLIERQWKKNVEDWSDESLVTKEMIELIRKGQVDTLEMDFIFACVPTMDKVTCYLEFFHRCDNESSTLRLGGEVYNPVLSGLSVASEASDDEALQLNPPTFDEMMEREEWAGVDDIAANISGDAIDDFIKSLLD</sequence>
<feature type="domain" description="Zn(2)-C6 fungal-type" evidence="7">
    <location>
        <begin position="48"/>
        <end position="84"/>
    </location>
</feature>
<keyword evidence="2" id="KW-0805">Transcription regulation</keyword>
<protein>
    <recommendedName>
        <fullName evidence="7">Zn(2)-C6 fungal-type domain-containing protein</fullName>
    </recommendedName>
</protein>
<dbReference type="GO" id="GO:0005634">
    <property type="term" value="C:nucleus"/>
    <property type="evidence" value="ECO:0000318"/>
    <property type="project" value="GO_Central"/>
</dbReference>
<proteinExistence type="predicted"/>
<dbReference type="GO" id="GO:0008270">
    <property type="term" value="F:zinc ion binding"/>
    <property type="evidence" value="ECO:0007669"/>
    <property type="project" value="InterPro"/>
</dbReference>
<dbReference type="EMBL" id="DS999420">
    <property type="protein sequence ID" value="EED86603.1"/>
    <property type="molecule type" value="Genomic_DNA"/>
</dbReference>
<evidence type="ECO:0000256" key="2">
    <source>
        <dbReference type="ARBA" id="ARBA00023015"/>
    </source>
</evidence>
<name>B8LDM0_THAPS</name>
<dbReference type="PANTHER" id="PTHR31845">
    <property type="entry name" value="FINGER DOMAIN PROTEIN, PUTATIVE-RELATED"/>
    <property type="match status" value="1"/>
</dbReference>
<dbReference type="InParanoid" id="B8LDM0"/>
<accession>B8LDM0</accession>
<evidence type="ECO:0000256" key="5">
    <source>
        <dbReference type="ARBA" id="ARBA00023242"/>
    </source>
</evidence>
<dbReference type="InterPro" id="IPR051089">
    <property type="entry name" value="prtT"/>
</dbReference>
<dbReference type="eggNOG" id="ENOG502T3S2">
    <property type="taxonomic scope" value="Eukaryota"/>
</dbReference>
<dbReference type="PANTHER" id="PTHR31845:SF17">
    <property type="entry name" value="ZN(II)2CYS6 TRANSCRIPTION FACTOR (EUROFUNG)"/>
    <property type="match status" value="1"/>
</dbReference>
<evidence type="ECO:0000256" key="1">
    <source>
        <dbReference type="ARBA" id="ARBA00004123"/>
    </source>
</evidence>
<evidence type="ECO:0000313" key="9">
    <source>
        <dbReference type="Proteomes" id="UP000001449"/>
    </source>
</evidence>
<dbReference type="GeneID" id="7451804"/>
<dbReference type="Proteomes" id="UP000001449">
    <property type="component" value="Unassembled WGS sequence"/>
</dbReference>
<dbReference type="GO" id="GO:0000976">
    <property type="term" value="F:transcription cis-regulatory region binding"/>
    <property type="evidence" value="ECO:0000318"/>
    <property type="project" value="GO_Central"/>
</dbReference>
<dbReference type="KEGG" id="tps:THAPSDRAFT_11295"/>
<feature type="compositionally biased region" description="Low complexity" evidence="6">
    <location>
        <begin position="144"/>
        <end position="162"/>
    </location>
</feature>
<dbReference type="HOGENOM" id="CLU_479435_0_0_1"/>
<evidence type="ECO:0000256" key="6">
    <source>
        <dbReference type="SAM" id="MobiDB-lite"/>
    </source>
</evidence>
<feature type="region of interest" description="Disordered" evidence="6">
    <location>
        <begin position="136"/>
        <end position="162"/>
    </location>
</feature>
<evidence type="ECO:0000313" key="8">
    <source>
        <dbReference type="EMBL" id="EED86603.1"/>
    </source>
</evidence>
<keyword evidence="4" id="KW-0804">Transcription</keyword>
<evidence type="ECO:0000256" key="3">
    <source>
        <dbReference type="ARBA" id="ARBA00023125"/>
    </source>
</evidence>
<dbReference type="RefSeq" id="XP_002297135.1">
    <property type="nucleotide sequence ID" value="XM_002297099.1"/>
</dbReference>
<dbReference type="InterPro" id="IPR001138">
    <property type="entry name" value="Zn2Cys6_DnaBD"/>
</dbReference>
<gene>
    <name evidence="8" type="ORF">THAPSDRAFT_11295</name>
</gene>
<keyword evidence="5" id="KW-0539">Nucleus</keyword>
<reference evidence="8 9" key="1">
    <citation type="journal article" date="2004" name="Science">
        <title>The genome of the diatom Thalassiosira pseudonana: ecology, evolution, and metabolism.</title>
        <authorList>
            <person name="Armbrust E.V."/>
            <person name="Berges J.A."/>
            <person name="Bowler C."/>
            <person name="Green B.R."/>
            <person name="Martinez D."/>
            <person name="Putnam N.H."/>
            <person name="Zhou S."/>
            <person name="Allen A.E."/>
            <person name="Apt K.E."/>
            <person name="Bechner M."/>
            <person name="Brzezinski M.A."/>
            <person name="Chaal B.K."/>
            <person name="Chiovitti A."/>
            <person name="Davis A.K."/>
            <person name="Demarest M.S."/>
            <person name="Detter J.C."/>
            <person name="Glavina T."/>
            <person name="Goodstein D."/>
            <person name="Hadi M.Z."/>
            <person name="Hellsten U."/>
            <person name="Hildebrand M."/>
            <person name="Jenkins B.D."/>
            <person name="Jurka J."/>
            <person name="Kapitonov V.V."/>
            <person name="Kroger N."/>
            <person name="Lau W.W."/>
            <person name="Lane T.W."/>
            <person name="Larimer F.W."/>
            <person name="Lippmeier J.C."/>
            <person name="Lucas S."/>
            <person name="Medina M."/>
            <person name="Montsant A."/>
            <person name="Obornik M."/>
            <person name="Parker M.S."/>
            <person name="Palenik B."/>
            <person name="Pazour G.J."/>
            <person name="Richardson P.M."/>
            <person name="Rynearson T.A."/>
            <person name="Saito M.A."/>
            <person name="Schwartz D.C."/>
            <person name="Thamatrakoln K."/>
            <person name="Valentin K."/>
            <person name="Vardi A."/>
            <person name="Wilkerson F.P."/>
            <person name="Rokhsar D.S."/>
        </authorList>
    </citation>
    <scope>NUCLEOTIDE SEQUENCE [LARGE SCALE GENOMIC DNA]</scope>
    <source>
        <strain evidence="8 9">CCMP1335</strain>
    </source>
</reference>
<dbReference type="Gene3D" id="4.10.240.10">
    <property type="entry name" value="Zn(2)-C6 fungal-type DNA-binding domain"/>
    <property type="match status" value="1"/>
</dbReference>
<keyword evidence="3" id="KW-0238">DNA-binding</keyword>
<dbReference type="GO" id="GO:0000981">
    <property type="term" value="F:DNA-binding transcription factor activity, RNA polymerase II-specific"/>
    <property type="evidence" value="ECO:0000318"/>
    <property type="project" value="GO_Central"/>
</dbReference>
<dbReference type="PaxDb" id="35128-Thaps11295"/>
<dbReference type="InterPro" id="IPR036864">
    <property type="entry name" value="Zn2-C6_fun-type_DNA-bd_sf"/>
</dbReference>